<sequence>MDAGGLAQMTYNNMSFNGGSLGVPGSGFASRGKGSHIKRLSVPHPSNIGSINESTSSPSVTTPRTSRSHLLAGLRTAPKHSPAPATAPLSHQQPHPSLDHSRYGAQPNSYVQRVPMTSTGALFPSHANSFGSQSNSRHQMYSLPEHVLPPPTIDLPIDENGEPIDEKLYAELVSTNLFLAAQQQRLQEQLASVTAAAQQFQGLNLGFSMASQQQVMSPTTPGVGYYQQQAQLGMQPVVQPVPGHPGLFSVYNPMTGQQNFVMDNNLPQQQQQQQQHEDPSSTIYHEQFQSPVAETPTFHAEVSPPPESSQSPVHYKPSPSPPRTAPSPPQEVTPLPPPSANAFRRNHKKAPSLVSALKINSDTNKTAPKTAPLPTPLTGTFGPGQARAGEHPIRQPRGPPSLEELIEKPTSKHEGSKNFATRQRRRAVHNLVRAGLERRGESRGSPNTGSNSGGSLTPSSDVEFNFSGSDGDDSSGNRSGGSLSSKPSLGSIRAAVNGAIGSERKEKEWSYRGSGSGSGTPNGPVRGASTDSLYTTATISSDEGGLVGGKLMEIRPDDATAAMGAFGRVPRRQLSPSSTTPTTAAVVAGHAVAPNMGQGGNGIVDANGNGRRKMPMFVLSSAEKRKSPIN</sequence>
<feature type="compositionally biased region" description="Low complexity" evidence="1">
    <location>
        <begin position="54"/>
        <end position="65"/>
    </location>
</feature>
<dbReference type="VEuPathDB" id="FungiDB:I7I53_01324"/>
<feature type="compositionally biased region" description="Low complexity" evidence="1">
    <location>
        <begin position="443"/>
        <end position="460"/>
    </location>
</feature>
<name>A0A8A1LPP1_AJEC8</name>
<dbReference type="EMBL" id="CP069104">
    <property type="protein sequence ID" value="QSS53917.1"/>
    <property type="molecule type" value="Genomic_DNA"/>
</dbReference>
<dbReference type="AlphaFoldDB" id="A0A8A1LPP1"/>
<feature type="region of interest" description="Disordered" evidence="1">
    <location>
        <begin position="296"/>
        <end position="344"/>
    </location>
</feature>
<reference evidence="2" key="1">
    <citation type="submission" date="2021-01" db="EMBL/GenBank/DDBJ databases">
        <title>Chromosome-level genome assembly of a human fungal pathogen reveals clustering of transcriptionally co-regulated genes.</title>
        <authorList>
            <person name="Voorhies M."/>
            <person name="Cohen S."/>
            <person name="Shea T.P."/>
            <person name="Petrus S."/>
            <person name="Munoz J.F."/>
            <person name="Poplawski S."/>
            <person name="Goldman W.E."/>
            <person name="Michael T."/>
            <person name="Cuomo C.A."/>
            <person name="Sil A."/>
            <person name="Beyhan S."/>
        </authorList>
    </citation>
    <scope>NUCLEOTIDE SEQUENCE</scope>
    <source>
        <strain evidence="2">H88</strain>
    </source>
</reference>
<evidence type="ECO:0000313" key="2">
    <source>
        <dbReference type="EMBL" id="QSS53917.1"/>
    </source>
</evidence>
<feature type="compositionally biased region" description="Pro residues" evidence="1">
    <location>
        <begin position="318"/>
        <end position="339"/>
    </location>
</feature>
<feature type="region of interest" description="Disordered" evidence="1">
    <location>
        <begin position="41"/>
        <end position="105"/>
    </location>
</feature>
<feature type="compositionally biased region" description="Basic and acidic residues" evidence="1">
    <location>
        <begin position="405"/>
        <end position="416"/>
    </location>
</feature>
<dbReference type="Proteomes" id="UP000663419">
    <property type="component" value="Chromosome 3"/>
</dbReference>
<proteinExistence type="predicted"/>
<accession>A0A8A1LPP1</accession>
<gene>
    <name evidence="2" type="ORF">I7I53_01324</name>
</gene>
<evidence type="ECO:0000313" key="3">
    <source>
        <dbReference type="Proteomes" id="UP000663419"/>
    </source>
</evidence>
<feature type="region of interest" description="Disordered" evidence="1">
    <location>
        <begin position="358"/>
        <end position="533"/>
    </location>
</feature>
<organism evidence="2 3">
    <name type="scientific">Ajellomyces capsulatus (strain H88)</name>
    <name type="common">Darling's disease fungus</name>
    <name type="synonym">Histoplasma capsulatum</name>
    <dbReference type="NCBI Taxonomy" id="544711"/>
    <lineage>
        <taxon>Eukaryota</taxon>
        <taxon>Fungi</taxon>
        <taxon>Dikarya</taxon>
        <taxon>Ascomycota</taxon>
        <taxon>Pezizomycotina</taxon>
        <taxon>Eurotiomycetes</taxon>
        <taxon>Eurotiomycetidae</taxon>
        <taxon>Onygenales</taxon>
        <taxon>Ajellomycetaceae</taxon>
        <taxon>Histoplasma</taxon>
    </lineage>
</organism>
<feature type="compositionally biased region" description="Low complexity" evidence="1">
    <location>
        <begin position="365"/>
        <end position="380"/>
    </location>
</feature>
<feature type="compositionally biased region" description="Low complexity" evidence="1">
    <location>
        <begin position="474"/>
        <end position="491"/>
    </location>
</feature>
<protein>
    <submittedName>
        <fullName evidence="2">Uncharacterized protein</fullName>
    </submittedName>
</protein>
<evidence type="ECO:0000256" key="1">
    <source>
        <dbReference type="SAM" id="MobiDB-lite"/>
    </source>
</evidence>